<protein>
    <submittedName>
        <fullName evidence="4">DNA processing protein</fullName>
    </submittedName>
</protein>
<dbReference type="InterPro" id="IPR041614">
    <property type="entry name" value="DprA_WH"/>
</dbReference>
<dbReference type="OrthoDB" id="9785707at2"/>
<comment type="caution">
    <text evidence="4">The sequence shown here is derived from an EMBL/GenBank/DDBJ whole genome shotgun (WGS) entry which is preliminary data.</text>
</comment>
<dbReference type="Gene3D" id="3.40.50.450">
    <property type="match status" value="1"/>
</dbReference>
<keyword evidence="5" id="KW-1185">Reference proteome</keyword>
<evidence type="ECO:0000256" key="1">
    <source>
        <dbReference type="ARBA" id="ARBA00006525"/>
    </source>
</evidence>
<dbReference type="AlphaFoldDB" id="A0A4R3L829"/>
<sequence length="386" mass="40495">MTQAGDEREAWLTLIRAPGLGARIVRQVLDSEGCARDALLRLRRAPASESGIADATRAALLDPDLNAIDSDRHWLDQPGQHLLTWLDADYPALLRDTARPPLALFVRGDPGLLWQPQLAIVGSRNPTAGGRDNALAFATALARSGVVITSGLAGGVDSAAHEGALRGGRTIAVVGTGPDVVYPAGNAALAERIAGSGAIVSEFAPGTPPRPEHFPRRNRLIAGLSLGTLVVEAALRSGSLITARLATEAGREVFALPGSIHNPMARGCHRLIRDGARLVETAGEILEELKPMAARLAERLRDTLAADAAVQDTAGDAGNSAGRLADPDYQRLWDALGHDPQPVDALAERTGLTVADISSMLLIMELDGLITVGANGRYGRAGRKAE</sequence>
<reference evidence="4 5" key="1">
    <citation type="submission" date="2019-03" db="EMBL/GenBank/DDBJ databases">
        <title>Genomic Encyclopedia of Type Strains, Phase IV (KMG-IV): sequencing the most valuable type-strain genomes for metagenomic binning, comparative biology and taxonomic classification.</title>
        <authorList>
            <person name="Goeker M."/>
        </authorList>
    </citation>
    <scope>NUCLEOTIDE SEQUENCE [LARGE SCALE GENOMIC DNA]</scope>
    <source>
        <strain evidence="4 5">DSM 21944</strain>
    </source>
</reference>
<dbReference type="Pfam" id="PF02481">
    <property type="entry name" value="DNA_processg_A"/>
    <property type="match status" value="1"/>
</dbReference>
<evidence type="ECO:0000259" key="2">
    <source>
        <dbReference type="Pfam" id="PF02481"/>
    </source>
</evidence>
<dbReference type="PANTHER" id="PTHR43022">
    <property type="entry name" value="PROTEIN SMF"/>
    <property type="match status" value="1"/>
</dbReference>
<dbReference type="Pfam" id="PF17782">
    <property type="entry name" value="WHD_DprA"/>
    <property type="match status" value="1"/>
</dbReference>
<dbReference type="Gene3D" id="1.10.10.10">
    <property type="entry name" value="Winged helix-like DNA-binding domain superfamily/Winged helix DNA-binding domain"/>
    <property type="match status" value="1"/>
</dbReference>
<feature type="domain" description="DprA winged helix" evidence="3">
    <location>
        <begin position="325"/>
        <end position="371"/>
    </location>
</feature>
<gene>
    <name evidence="4" type="ORF">EDC25_12049</name>
</gene>
<dbReference type="RefSeq" id="WP_123521258.1">
    <property type="nucleotide sequence ID" value="NZ_JBHLWF010000082.1"/>
</dbReference>
<dbReference type="InterPro" id="IPR036388">
    <property type="entry name" value="WH-like_DNA-bd_sf"/>
</dbReference>
<dbReference type="SUPFAM" id="SSF102405">
    <property type="entry name" value="MCP/YpsA-like"/>
    <property type="match status" value="1"/>
</dbReference>
<feature type="domain" description="Smf/DprA SLOG" evidence="2">
    <location>
        <begin position="82"/>
        <end position="289"/>
    </location>
</feature>
<evidence type="ECO:0000313" key="4">
    <source>
        <dbReference type="EMBL" id="TCS95160.1"/>
    </source>
</evidence>
<name>A0A4R3L829_9GAMM</name>
<proteinExistence type="inferred from homology"/>
<evidence type="ECO:0000259" key="3">
    <source>
        <dbReference type="Pfam" id="PF17782"/>
    </source>
</evidence>
<dbReference type="GO" id="GO:0009294">
    <property type="term" value="P:DNA-mediated transformation"/>
    <property type="evidence" value="ECO:0007669"/>
    <property type="project" value="InterPro"/>
</dbReference>
<evidence type="ECO:0000313" key="5">
    <source>
        <dbReference type="Proteomes" id="UP000294599"/>
    </source>
</evidence>
<comment type="similarity">
    <text evidence="1">Belongs to the DprA/Smf family.</text>
</comment>
<dbReference type="NCBIfam" id="TIGR00732">
    <property type="entry name" value="dprA"/>
    <property type="match status" value="1"/>
</dbReference>
<dbReference type="InterPro" id="IPR057666">
    <property type="entry name" value="DrpA_SLOG"/>
</dbReference>
<dbReference type="EMBL" id="SMAF01000020">
    <property type="protein sequence ID" value="TCS95160.1"/>
    <property type="molecule type" value="Genomic_DNA"/>
</dbReference>
<organism evidence="4 5">
    <name type="scientific">Pseudofulvimonas gallinarii</name>
    <dbReference type="NCBI Taxonomy" id="634155"/>
    <lineage>
        <taxon>Bacteria</taxon>
        <taxon>Pseudomonadati</taxon>
        <taxon>Pseudomonadota</taxon>
        <taxon>Gammaproteobacteria</taxon>
        <taxon>Lysobacterales</taxon>
        <taxon>Rhodanobacteraceae</taxon>
        <taxon>Pseudofulvimonas</taxon>
    </lineage>
</organism>
<dbReference type="Proteomes" id="UP000294599">
    <property type="component" value="Unassembled WGS sequence"/>
</dbReference>
<dbReference type="PANTHER" id="PTHR43022:SF1">
    <property type="entry name" value="PROTEIN SMF"/>
    <property type="match status" value="1"/>
</dbReference>
<accession>A0A4R3L829</accession>
<dbReference type="InterPro" id="IPR003488">
    <property type="entry name" value="DprA"/>
</dbReference>